<dbReference type="InterPro" id="IPR052337">
    <property type="entry name" value="SAT4-like"/>
</dbReference>
<protein>
    <submittedName>
        <fullName evidence="9">Related to integral membrane protein PTH11</fullName>
    </submittedName>
</protein>
<keyword evidence="4 7" id="KW-0472">Membrane</keyword>
<accession>A0A1L7XSB8</accession>
<dbReference type="OrthoDB" id="4329349at2759"/>
<dbReference type="PANTHER" id="PTHR33048">
    <property type="entry name" value="PTH11-LIKE INTEGRAL MEMBRANE PROTEIN (AFU_ORTHOLOGUE AFUA_5G11245)"/>
    <property type="match status" value="1"/>
</dbReference>
<dbReference type="EMBL" id="FJOG01000049">
    <property type="protein sequence ID" value="CZR67962.1"/>
    <property type="molecule type" value="Genomic_DNA"/>
</dbReference>
<evidence type="ECO:0000256" key="4">
    <source>
        <dbReference type="ARBA" id="ARBA00023136"/>
    </source>
</evidence>
<evidence type="ECO:0000313" key="9">
    <source>
        <dbReference type="EMBL" id="CZR67962.1"/>
    </source>
</evidence>
<dbReference type="AlphaFoldDB" id="A0A1L7XSB8"/>
<evidence type="ECO:0000313" key="10">
    <source>
        <dbReference type="Proteomes" id="UP000184330"/>
    </source>
</evidence>
<keyword evidence="10" id="KW-1185">Reference proteome</keyword>
<keyword evidence="3 7" id="KW-1133">Transmembrane helix</keyword>
<feature type="region of interest" description="Disordered" evidence="6">
    <location>
        <begin position="361"/>
        <end position="385"/>
    </location>
</feature>
<feature type="transmembrane region" description="Helical" evidence="7">
    <location>
        <begin position="12"/>
        <end position="31"/>
    </location>
</feature>
<feature type="transmembrane region" description="Helical" evidence="7">
    <location>
        <begin position="210"/>
        <end position="232"/>
    </location>
</feature>
<dbReference type="STRING" id="576137.A0A1L7XSB8"/>
<feature type="transmembrane region" description="Helical" evidence="7">
    <location>
        <begin position="43"/>
        <end position="64"/>
    </location>
</feature>
<dbReference type="PANTHER" id="PTHR33048:SF2">
    <property type="entry name" value="SRPK"/>
    <property type="match status" value="1"/>
</dbReference>
<comment type="similarity">
    <text evidence="5">Belongs to the SAT4 family.</text>
</comment>
<gene>
    <name evidence="9" type="ORF">PAC_17861</name>
</gene>
<evidence type="ECO:0000256" key="6">
    <source>
        <dbReference type="SAM" id="MobiDB-lite"/>
    </source>
</evidence>
<dbReference type="InterPro" id="IPR049326">
    <property type="entry name" value="Rhodopsin_dom_fungi"/>
</dbReference>
<dbReference type="Pfam" id="PF20684">
    <property type="entry name" value="Fung_rhodopsin"/>
    <property type="match status" value="1"/>
</dbReference>
<evidence type="ECO:0000259" key="8">
    <source>
        <dbReference type="Pfam" id="PF20684"/>
    </source>
</evidence>
<dbReference type="Proteomes" id="UP000184330">
    <property type="component" value="Unassembled WGS sequence"/>
</dbReference>
<name>A0A1L7XSB8_9HELO</name>
<evidence type="ECO:0000256" key="3">
    <source>
        <dbReference type="ARBA" id="ARBA00022989"/>
    </source>
</evidence>
<dbReference type="GO" id="GO:0016020">
    <property type="term" value="C:membrane"/>
    <property type="evidence" value="ECO:0007669"/>
    <property type="project" value="UniProtKB-SubCell"/>
</dbReference>
<organism evidence="9 10">
    <name type="scientific">Phialocephala subalpina</name>
    <dbReference type="NCBI Taxonomy" id="576137"/>
    <lineage>
        <taxon>Eukaryota</taxon>
        <taxon>Fungi</taxon>
        <taxon>Dikarya</taxon>
        <taxon>Ascomycota</taxon>
        <taxon>Pezizomycotina</taxon>
        <taxon>Leotiomycetes</taxon>
        <taxon>Helotiales</taxon>
        <taxon>Mollisiaceae</taxon>
        <taxon>Phialocephala</taxon>
        <taxon>Phialocephala fortinii species complex</taxon>
    </lineage>
</organism>
<keyword evidence="2 7" id="KW-0812">Transmembrane</keyword>
<reference evidence="9 10" key="1">
    <citation type="submission" date="2016-03" db="EMBL/GenBank/DDBJ databases">
        <authorList>
            <person name="Ploux O."/>
        </authorList>
    </citation>
    <scope>NUCLEOTIDE SEQUENCE [LARGE SCALE GENOMIC DNA]</scope>
    <source>
        <strain evidence="9 10">UAMH 11012</strain>
    </source>
</reference>
<feature type="domain" description="Rhodopsin" evidence="8">
    <location>
        <begin position="25"/>
        <end position="267"/>
    </location>
</feature>
<feature type="transmembrane region" description="Helical" evidence="7">
    <location>
        <begin position="100"/>
        <end position="118"/>
    </location>
</feature>
<comment type="subcellular location">
    <subcellularLocation>
        <location evidence="1">Membrane</location>
        <topology evidence="1">Multi-pass membrane protein</topology>
    </subcellularLocation>
</comment>
<evidence type="ECO:0000256" key="5">
    <source>
        <dbReference type="ARBA" id="ARBA00038359"/>
    </source>
</evidence>
<evidence type="ECO:0000256" key="2">
    <source>
        <dbReference type="ARBA" id="ARBA00022692"/>
    </source>
</evidence>
<feature type="transmembrane region" description="Helical" evidence="7">
    <location>
        <begin position="177"/>
        <end position="198"/>
    </location>
</feature>
<evidence type="ECO:0000256" key="1">
    <source>
        <dbReference type="ARBA" id="ARBA00004141"/>
    </source>
</evidence>
<evidence type="ECO:0000256" key="7">
    <source>
        <dbReference type="SAM" id="Phobius"/>
    </source>
</evidence>
<sequence>MLEQDSEYLPEVWTLYGIGIAVLLLRFATRLKTVGLKGFQGDDYMSILTMAFYTAGVAAVHIIYYSETNVEASVVQLTKTLTDEEIAKYEFGSKEQLGAWYSYTALIWTMKATMLFFFDRLTIGLWQHKYVKWLAIICGVSYLAVVLTVTFGCFPTQKNWQVVPDPGHKCTLKLQNFLVTAVLNVFTDALILAIPLPLLWKLKVPFRRKLIIGLLLCSGLFVITAAIIRVVLTLGSNPSAININRWGVREIIVGIITINLPILRPLFGHPFWTSGTFKGTSHNLEGGRNIGGGGGYELSLSGKKGGGTVDVEAGLERQKKGSKREDSLEMVASTGMGSQEFIIQGKNDMGDGVIIETSYRVESEDEGDGGGVVGKGEGEGEGWRYGGSSWAVSKVTVHARHD</sequence>
<feature type="transmembrane region" description="Helical" evidence="7">
    <location>
        <begin position="130"/>
        <end position="157"/>
    </location>
</feature>
<proteinExistence type="inferred from homology"/>